<dbReference type="EnsemblBacteria" id="AAF12695">
    <property type="protein sequence ID" value="AAF12695"/>
    <property type="gene ID" value="DR_C0022"/>
</dbReference>
<dbReference type="InParanoid" id="Q9RZG5"/>
<keyword evidence="3" id="KW-1185">Reference proteome</keyword>
<keyword evidence="2" id="KW-0614">Plasmid</keyword>
<dbReference type="KEGG" id="dra:DR_C0022"/>
<protein>
    <submittedName>
        <fullName evidence="2">Uncharacterized protein</fullName>
    </submittedName>
</protein>
<gene>
    <name evidence="2" type="ordered locus">DR_C0022</name>
</gene>
<evidence type="ECO:0000313" key="2">
    <source>
        <dbReference type="EMBL" id="AAF12695.1"/>
    </source>
</evidence>
<dbReference type="AlphaFoldDB" id="Q9RZG5"/>
<evidence type="ECO:0000313" key="3">
    <source>
        <dbReference type="Proteomes" id="UP000002524"/>
    </source>
</evidence>
<organism evidence="2 3">
    <name type="scientific">Deinococcus radiodurans (strain ATCC 13939 / DSM 20539 / JCM 16871 / CCUG 27074 / LMG 4051 / NBRC 15346 / NCIMB 9279 / VKM B-1422 / R1)</name>
    <dbReference type="NCBI Taxonomy" id="243230"/>
    <lineage>
        <taxon>Bacteria</taxon>
        <taxon>Thermotogati</taxon>
        <taxon>Deinococcota</taxon>
        <taxon>Deinococci</taxon>
        <taxon>Deinococcales</taxon>
        <taxon>Deinococcaceae</taxon>
        <taxon>Deinococcus</taxon>
    </lineage>
</organism>
<evidence type="ECO:0000256" key="1">
    <source>
        <dbReference type="SAM" id="MobiDB-lite"/>
    </source>
</evidence>
<sequence length="198" mass="23199">MPIWSRYRYRVEDYWPLILVLRQSNKYTHGVLVPLTSAQRADPKRRRTKGEKASEESRWLTSVELEERALDRYVEDLSLVGKSEEELAEYRRQNFQFYPDPESPDVLAHREEGPKQVKGSRVIPVPEGWVILGRKAKYRGLPELQDLRCAPSIRLVPFIIRWRPEFSDQKLGRAEARPGRADQTLEEGRLSLQVNRDS</sequence>
<dbReference type="PIR" id="B75637">
    <property type="entry name" value="B75637"/>
</dbReference>
<accession>Q9RZG5</accession>
<proteinExistence type="predicted"/>
<dbReference type="EMBL" id="AE001827">
    <property type="protein sequence ID" value="AAF12695.1"/>
    <property type="molecule type" value="Genomic_DNA"/>
</dbReference>
<dbReference type="HOGENOM" id="CLU_1376199_0_0_0"/>
<geneLocation type="plasmid" evidence="2 3">
    <name>CP1</name>
</geneLocation>
<dbReference type="Proteomes" id="UP000002524">
    <property type="component" value="Plasmid CP1"/>
</dbReference>
<feature type="region of interest" description="Disordered" evidence="1">
    <location>
        <begin position="170"/>
        <end position="198"/>
    </location>
</feature>
<name>Q9RZG5_DEIRA</name>
<feature type="compositionally biased region" description="Basic and acidic residues" evidence="1">
    <location>
        <begin position="170"/>
        <end position="180"/>
    </location>
</feature>
<dbReference type="RefSeq" id="WP_010884112.1">
    <property type="nucleotide sequence ID" value="NC_000959.1"/>
</dbReference>
<reference evidence="2 3" key="1">
    <citation type="journal article" date="1999" name="Science">
        <title>Genome sequence of the radioresistant bacterium Deinococcus radiodurans R1.</title>
        <authorList>
            <person name="White O."/>
            <person name="Eisen J.A."/>
            <person name="Heidelberg J.F."/>
            <person name="Hickey E.K."/>
            <person name="Peterson J.D."/>
            <person name="Dodson R.J."/>
            <person name="Haft D.H."/>
            <person name="Gwinn M.L."/>
            <person name="Nelson W.C."/>
            <person name="Richardson D.L."/>
            <person name="Moffat K.S."/>
            <person name="Qin H."/>
            <person name="Jiang L."/>
            <person name="Pamphile W."/>
            <person name="Crosby M."/>
            <person name="Shen M."/>
            <person name="Vamathevan J.J."/>
            <person name="Lam P."/>
            <person name="McDonald L."/>
            <person name="Utterback T."/>
            <person name="Zalewski C."/>
            <person name="Makarova K.S."/>
            <person name="Aravind L."/>
            <person name="Daly M.J."/>
            <person name="Minton K.W."/>
            <person name="Fleischmann R.D."/>
            <person name="Ketchum K.A."/>
            <person name="Nelson K.E."/>
            <person name="Salzberg S."/>
            <person name="Smith H.O."/>
            <person name="Venter J.C."/>
            <person name="Fraser C.M."/>
        </authorList>
    </citation>
    <scope>NUCLEOTIDE SEQUENCE [LARGE SCALE GENOMIC DNA]</scope>
    <source>
        <strain evidence="3">ATCC 13939 / DSM 20539 / JCM 16871 / LMG 4051 / NBRC 15346 / NCIMB 9279 / R1 / VKM B-1422</strain>
        <plasmid evidence="3">Plasmid CP1</plasmid>
    </source>
</reference>